<dbReference type="AlphaFoldDB" id="A0A0E9QYL1"/>
<accession>A0A0E9QYL1</accession>
<protein>
    <submittedName>
        <fullName evidence="1">Uncharacterized protein</fullName>
    </submittedName>
</protein>
<sequence>MKKNESKRFTSPLSLRPFCHLPPEPRVVPHQPSLLVGLISDCQTGYKTLKS</sequence>
<proteinExistence type="predicted"/>
<evidence type="ECO:0000313" key="1">
    <source>
        <dbReference type="EMBL" id="JAH21567.1"/>
    </source>
</evidence>
<reference evidence="1" key="1">
    <citation type="submission" date="2014-11" db="EMBL/GenBank/DDBJ databases">
        <authorList>
            <person name="Amaro Gonzalez C."/>
        </authorList>
    </citation>
    <scope>NUCLEOTIDE SEQUENCE</scope>
</reference>
<reference evidence="1" key="2">
    <citation type="journal article" date="2015" name="Fish Shellfish Immunol.">
        <title>Early steps in the European eel (Anguilla anguilla)-Vibrio vulnificus interaction in the gills: Role of the RtxA13 toxin.</title>
        <authorList>
            <person name="Callol A."/>
            <person name="Pajuelo D."/>
            <person name="Ebbesson L."/>
            <person name="Teles M."/>
            <person name="MacKenzie S."/>
            <person name="Amaro C."/>
        </authorList>
    </citation>
    <scope>NUCLEOTIDE SEQUENCE</scope>
</reference>
<name>A0A0E9QYL1_ANGAN</name>
<dbReference type="EMBL" id="GBXM01087010">
    <property type="protein sequence ID" value="JAH21567.1"/>
    <property type="molecule type" value="Transcribed_RNA"/>
</dbReference>
<organism evidence="1">
    <name type="scientific">Anguilla anguilla</name>
    <name type="common">European freshwater eel</name>
    <name type="synonym">Muraena anguilla</name>
    <dbReference type="NCBI Taxonomy" id="7936"/>
    <lineage>
        <taxon>Eukaryota</taxon>
        <taxon>Metazoa</taxon>
        <taxon>Chordata</taxon>
        <taxon>Craniata</taxon>
        <taxon>Vertebrata</taxon>
        <taxon>Euteleostomi</taxon>
        <taxon>Actinopterygii</taxon>
        <taxon>Neopterygii</taxon>
        <taxon>Teleostei</taxon>
        <taxon>Anguilliformes</taxon>
        <taxon>Anguillidae</taxon>
        <taxon>Anguilla</taxon>
    </lineage>
</organism>